<proteinExistence type="predicted"/>
<accession>A0A0E9SJA8</accession>
<organism evidence="1">
    <name type="scientific">Anguilla anguilla</name>
    <name type="common">European freshwater eel</name>
    <name type="synonym">Muraena anguilla</name>
    <dbReference type="NCBI Taxonomy" id="7936"/>
    <lineage>
        <taxon>Eukaryota</taxon>
        <taxon>Metazoa</taxon>
        <taxon>Chordata</taxon>
        <taxon>Craniata</taxon>
        <taxon>Vertebrata</taxon>
        <taxon>Euteleostomi</taxon>
        <taxon>Actinopterygii</taxon>
        <taxon>Neopterygii</taxon>
        <taxon>Teleostei</taxon>
        <taxon>Anguilliformes</taxon>
        <taxon>Anguillidae</taxon>
        <taxon>Anguilla</taxon>
    </lineage>
</organism>
<name>A0A0E9SJA8_ANGAN</name>
<evidence type="ECO:0000313" key="1">
    <source>
        <dbReference type="EMBL" id="JAH41386.1"/>
    </source>
</evidence>
<reference evidence="1" key="1">
    <citation type="submission" date="2014-11" db="EMBL/GenBank/DDBJ databases">
        <authorList>
            <person name="Amaro Gonzalez C."/>
        </authorList>
    </citation>
    <scope>NUCLEOTIDE SEQUENCE</scope>
</reference>
<reference evidence="1" key="2">
    <citation type="journal article" date="2015" name="Fish Shellfish Immunol.">
        <title>Early steps in the European eel (Anguilla anguilla)-Vibrio vulnificus interaction in the gills: Role of the RtxA13 toxin.</title>
        <authorList>
            <person name="Callol A."/>
            <person name="Pajuelo D."/>
            <person name="Ebbesson L."/>
            <person name="Teles M."/>
            <person name="MacKenzie S."/>
            <person name="Amaro C."/>
        </authorList>
    </citation>
    <scope>NUCLEOTIDE SEQUENCE</scope>
</reference>
<dbReference type="AlphaFoldDB" id="A0A0E9SJA8"/>
<sequence length="26" mass="2914">MTMKTDHSLLCSEQIPCCCPLKPCQC</sequence>
<dbReference type="EMBL" id="GBXM01067191">
    <property type="protein sequence ID" value="JAH41386.1"/>
    <property type="molecule type" value="Transcribed_RNA"/>
</dbReference>
<protein>
    <submittedName>
        <fullName evidence="1">Uncharacterized protein</fullName>
    </submittedName>
</protein>